<evidence type="ECO:0000313" key="2">
    <source>
        <dbReference type="EMBL" id="GAI59767.1"/>
    </source>
</evidence>
<evidence type="ECO:0000256" key="1">
    <source>
        <dbReference type="SAM" id="MobiDB-lite"/>
    </source>
</evidence>
<comment type="caution">
    <text evidence="2">The sequence shown here is derived from an EMBL/GenBank/DDBJ whole genome shotgun (WGS) entry which is preliminary data.</text>
</comment>
<dbReference type="AlphaFoldDB" id="X1PU64"/>
<proteinExistence type="predicted"/>
<gene>
    <name evidence="2" type="ORF">S12H4_00752</name>
</gene>
<protein>
    <submittedName>
        <fullName evidence="2">Uncharacterized protein</fullName>
    </submittedName>
</protein>
<dbReference type="EMBL" id="BARW01000113">
    <property type="protein sequence ID" value="GAI59767.1"/>
    <property type="molecule type" value="Genomic_DNA"/>
</dbReference>
<organism evidence="2">
    <name type="scientific">marine sediment metagenome</name>
    <dbReference type="NCBI Taxonomy" id="412755"/>
    <lineage>
        <taxon>unclassified sequences</taxon>
        <taxon>metagenomes</taxon>
        <taxon>ecological metagenomes</taxon>
    </lineage>
</organism>
<name>X1PU64_9ZZZZ</name>
<reference evidence="2" key="1">
    <citation type="journal article" date="2014" name="Front. Microbiol.">
        <title>High frequency of phylogenetically diverse reductive dehalogenase-homologous genes in deep subseafloor sedimentary metagenomes.</title>
        <authorList>
            <person name="Kawai M."/>
            <person name="Futagami T."/>
            <person name="Toyoda A."/>
            <person name="Takaki Y."/>
            <person name="Nishi S."/>
            <person name="Hori S."/>
            <person name="Arai W."/>
            <person name="Tsubouchi T."/>
            <person name="Morono Y."/>
            <person name="Uchiyama I."/>
            <person name="Ito T."/>
            <person name="Fujiyama A."/>
            <person name="Inagaki F."/>
            <person name="Takami H."/>
        </authorList>
    </citation>
    <scope>NUCLEOTIDE SEQUENCE</scope>
    <source>
        <strain evidence="2">Expedition CK06-06</strain>
    </source>
</reference>
<accession>X1PU64</accession>
<sequence>MLHIASVHSERLAAGLNSLMAVEPECLYCGKVLPKGDPTKTIRATMLHMAAVHPERLAADLERMLGDVELRSSGAGAPAPVKPRKGPGKPVAAADRPPETKPAAPVPEIAKGALGEFADGLRDALEYGPFGIFKK</sequence>
<feature type="region of interest" description="Disordered" evidence="1">
    <location>
        <begin position="70"/>
        <end position="107"/>
    </location>
</feature>